<proteinExistence type="predicted"/>
<comment type="caution">
    <text evidence="1">The sequence shown here is derived from an EMBL/GenBank/DDBJ whole genome shotgun (WGS) entry which is preliminary data.</text>
</comment>
<keyword evidence="2" id="KW-1185">Reference proteome</keyword>
<reference evidence="1" key="1">
    <citation type="submission" date="2018-11" db="EMBL/GenBank/DDBJ databases">
        <authorList>
            <consortium name="Pathogen Informatics"/>
        </authorList>
    </citation>
    <scope>NUCLEOTIDE SEQUENCE</scope>
</reference>
<evidence type="ECO:0000313" key="1">
    <source>
        <dbReference type="EMBL" id="VEL19991.1"/>
    </source>
</evidence>
<name>A0A3S5AGX2_9PLAT</name>
<dbReference type="AlphaFoldDB" id="A0A3S5AGX2"/>
<dbReference type="Proteomes" id="UP000784294">
    <property type="component" value="Unassembled WGS sequence"/>
</dbReference>
<gene>
    <name evidence="1" type="ORF">PXEA_LOCUS13431</name>
</gene>
<sequence>MTLLTGELYAHSTQPVFSSLQDLVHSLVVAVNDPTRVARAHIDSRLSGYQTEAGEAESWLADLEAAIEDLRVDALSRRCRVSVAEVETLALHLSRIGRRLAMFKCRPGLCMLLMLSQQHFSCFLLPQGGRH</sequence>
<protein>
    <submittedName>
        <fullName evidence="1">Uncharacterized protein</fullName>
    </submittedName>
</protein>
<organism evidence="1 2">
    <name type="scientific">Protopolystoma xenopodis</name>
    <dbReference type="NCBI Taxonomy" id="117903"/>
    <lineage>
        <taxon>Eukaryota</taxon>
        <taxon>Metazoa</taxon>
        <taxon>Spiralia</taxon>
        <taxon>Lophotrochozoa</taxon>
        <taxon>Platyhelminthes</taxon>
        <taxon>Monogenea</taxon>
        <taxon>Polyopisthocotylea</taxon>
        <taxon>Polystomatidea</taxon>
        <taxon>Polystomatidae</taxon>
        <taxon>Protopolystoma</taxon>
    </lineage>
</organism>
<evidence type="ECO:0000313" key="2">
    <source>
        <dbReference type="Proteomes" id="UP000784294"/>
    </source>
</evidence>
<accession>A0A3S5AGX2</accession>
<dbReference type="Gene3D" id="1.20.58.1540">
    <property type="entry name" value="Actin interacting protein 3, C-terminal domain"/>
    <property type="match status" value="1"/>
</dbReference>
<dbReference type="EMBL" id="CAAALY010044234">
    <property type="protein sequence ID" value="VEL19991.1"/>
    <property type="molecule type" value="Genomic_DNA"/>
</dbReference>
<dbReference type="OrthoDB" id="6022652at2759"/>